<organism evidence="1 2">
    <name type="scientific">Methanolobus sediminis</name>
    <dbReference type="NCBI Taxonomy" id="3072978"/>
    <lineage>
        <taxon>Archaea</taxon>
        <taxon>Methanobacteriati</taxon>
        <taxon>Methanobacteriota</taxon>
        <taxon>Stenosarchaea group</taxon>
        <taxon>Methanomicrobia</taxon>
        <taxon>Methanosarcinales</taxon>
        <taxon>Methanosarcinaceae</taxon>
        <taxon>Methanolobus</taxon>
    </lineage>
</organism>
<dbReference type="RefSeq" id="WP_309310172.1">
    <property type="nucleotide sequence ID" value="NZ_CP133592.1"/>
</dbReference>
<name>A0AA51YKW6_9EURY</name>
<evidence type="ECO:0000313" key="2">
    <source>
        <dbReference type="Proteomes" id="UP001182908"/>
    </source>
</evidence>
<dbReference type="AlphaFoldDB" id="A0AA51YKW6"/>
<protein>
    <submittedName>
        <fullName evidence="1">Uncharacterized protein</fullName>
    </submittedName>
</protein>
<dbReference type="Proteomes" id="UP001182908">
    <property type="component" value="Chromosome"/>
</dbReference>
<gene>
    <name evidence="1" type="ORF">RE474_09680</name>
</gene>
<reference evidence="1 2" key="1">
    <citation type="submission" date="2023-08" db="EMBL/GenBank/DDBJ databases">
        <title>Methanolobus mangrovi sp. nov. and Methanolobus sediminis sp. nov, two novel methylotrophic methanogens isolated from mangrove sediments in China.</title>
        <authorList>
            <person name="Zhou J."/>
        </authorList>
    </citation>
    <scope>NUCLEOTIDE SEQUENCE [LARGE SCALE GENOMIC DNA]</scope>
    <source>
        <strain evidence="1 2">FTZ6</strain>
    </source>
</reference>
<sequence>MQLKVYGDRVGVPYVICQECKRAVGAGNELMKSTYIKCECGAELHPDFSFRGIP</sequence>
<keyword evidence="2" id="KW-1185">Reference proteome</keyword>
<dbReference type="EMBL" id="CP133592">
    <property type="protein sequence ID" value="WMW24359.1"/>
    <property type="molecule type" value="Genomic_DNA"/>
</dbReference>
<dbReference type="KEGG" id="mseb:RE474_09680"/>
<proteinExistence type="predicted"/>
<accession>A0AA51YKW6</accession>
<evidence type="ECO:0000313" key="1">
    <source>
        <dbReference type="EMBL" id="WMW24359.1"/>
    </source>
</evidence>
<dbReference type="GeneID" id="84232987"/>